<dbReference type="InterPro" id="IPR002575">
    <property type="entry name" value="Aminoglycoside_PTrfase"/>
</dbReference>
<comment type="caution">
    <text evidence="2">The sequence shown here is derived from an EMBL/GenBank/DDBJ whole genome shotgun (WGS) entry which is preliminary data.</text>
</comment>
<sequence>MTGHEISGIFAAFNSQLNIVSSERLHSGLSNDNFLVRAQWKHQPEAYLLKCYRDHWPEVGLIAQADFAAQGICPQPLWTDKANKIAIFDYLEGDIAQGNYTTELLKKLVTLHGYHAQTVPMNINDELAFYQQTPLYQYYQVSIAKALQQIALFPRDDGFCHNDLVKENIIVNQQGMFLIDFEYAKCNDVYFDLAALVVSFSLDDKQKTNLLAHYQQLLPDGQQFYCSINKLECYQVVFLVLCICWYSARSVEDKVSLLRTQLDRLINRKSSN</sequence>
<proteinExistence type="predicted"/>
<dbReference type="InterPro" id="IPR011009">
    <property type="entry name" value="Kinase-like_dom_sf"/>
</dbReference>
<protein>
    <submittedName>
        <fullName evidence="2">Phosphotransferase</fullName>
    </submittedName>
</protein>
<organism evidence="2 3">
    <name type="scientific">Pseudoalteromonas haloplanktis</name>
    <name type="common">Alteromonas haloplanktis</name>
    <dbReference type="NCBI Taxonomy" id="228"/>
    <lineage>
        <taxon>Bacteria</taxon>
        <taxon>Pseudomonadati</taxon>
        <taxon>Pseudomonadota</taxon>
        <taxon>Gammaproteobacteria</taxon>
        <taxon>Alteromonadales</taxon>
        <taxon>Pseudoalteromonadaceae</taxon>
        <taxon>Pseudoalteromonas</taxon>
    </lineage>
</organism>
<dbReference type="SUPFAM" id="SSF56112">
    <property type="entry name" value="Protein kinase-like (PK-like)"/>
    <property type="match status" value="1"/>
</dbReference>
<dbReference type="InterPro" id="IPR052077">
    <property type="entry name" value="CcrZ_PhaseVar_Mediator"/>
</dbReference>
<accession>A0ABU1BEH7</accession>
<reference evidence="2 3" key="1">
    <citation type="submission" date="2023-08" db="EMBL/GenBank/DDBJ databases">
        <title>Pseudoalteromonas haloplanktis LL1 genome.</title>
        <authorList>
            <person name="Wu S."/>
        </authorList>
    </citation>
    <scope>NUCLEOTIDE SEQUENCE [LARGE SCALE GENOMIC DNA]</scope>
    <source>
        <strain evidence="2 3">LL1</strain>
    </source>
</reference>
<evidence type="ECO:0000259" key="1">
    <source>
        <dbReference type="Pfam" id="PF01636"/>
    </source>
</evidence>
<feature type="domain" description="Aminoglycoside phosphotransferase" evidence="1">
    <location>
        <begin position="23"/>
        <end position="215"/>
    </location>
</feature>
<dbReference type="PANTHER" id="PTHR40086">
    <property type="entry name" value="PHOSPHOTRANSFERASE YTMP-RELATED"/>
    <property type="match status" value="1"/>
</dbReference>
<dbReference type="Proteomes" id="UP001226574">
    <property type="component" value="Unassembled WGS sequence"/>
</dbReference>
<dbReference type="Gene3D" id="3.90.1200.10">
    <property type="match status" value="1"/>
</dbReference>
<dbReference type="RefSeq" id="WP_309039265.1">
    <property type="nucleotide sequence ID" value="NZ_JAVIFY010000010.1"/>
</dbReference>
<evidence type="ECO:0000313" key="2">
    <source>
        <dbReference type="EMBL" id="MDQ9092647.1"/>
    </source>
</evidence>
<dbReference type="EMBL" id="JAVIFY010000010">
    <property type="protein sequence ID" value="MDQ9092647.1"/>
    <property type="molecule type" value="Genomic_DNA"/>
</dbReference>
<gene>
    <name evidence="2" type="ORF">RC083_13705</name>
</gene>
<dbReference type="Pfam" id="PF01636">
    <property type="entry name" value="APH"/>
    <property type="match status" value="1"/>
</dbReference>
<name>A0ABU1BEH7_PSEHA</name>
<keyword evidence="3" id="KW-1185">Reference proteome</keyword>
<evidence type="ECO:0000313" key="3">
    <source>
        <dbReference type="Proteomes" id="UP001226574"/>
    </source>
</evidence>
<dbReference type="PANTHER" id="PTHR40086:SF1">
    <property type="entry name" value="CELL CYCLE REGULATOR CCRZ"/>
    <property type="match status" value="1"/>
</dbReference>